<keyword evidence="2" id="KW-0812">Transmembrane</keyword>
<dbReference type="RefSeq" id="WP_406792779.1">
    <property type="nucleotide sequence ID" value="NZ_JBJHZX010000020.1"/>
</dbReference>
<gene>
    <name evidence="3" type="ORF">ACJDU8_14060</name>
</gene>
<proteinExistence type="predicted"/>
<protein>
    <submittedName>
        <fullName evidence="3">Uncharacterized protein</fullName>
    </submittedName>
</protein>
<keyword evidence="1" id="KW-0175">Coiled coil</keyword>
<evidence type="ECO:0000256" key="1">
    <source>
        <dbReference type="SAM" id="Coils"/>
    </source>
</evidence>
<feature type="transmembrane region" description="Helical" evidence="2">
    <location>
        <begin position="6"/>
        <end position="29"/>
    </location>
</feature>
<keyword evidence="4" id="KW-1185">Reference proteome</keyword>
<accession>A0ABW8SNC7</accession>
<reference evidence="3 4" key="1">
    <citation type="submission" date="2024-11" db="EMBL/GenBank/DDBJ databases">
        <authorList>
            <person name="Heng Y.C."/>
            <person name="Lim A.C.H."/>
            <person name="Lee J.K.Y."/>
            <person name="Kittelmann S."/>
        </authorList>
    </citation>
    <scope>NUCLEOTIDE SEQUENCE [LARGE SCALE GENOMIC DNA]</scope>
    <source>
        <strain evidence="3 4">WILCCON 0269</strain>
    </source>
</reference>
<evidence type="ECO:0000313" key="3">
    <source>
        <dbReference type="EMBL" id="MFL0196674.1"/>
    </source>
</evidence>
<keyword evidence="2" id="KW-0472">Membrane</keyword>
<dbReference type="Proteomes" id="UP001623660">
    <property type="component" value="Unassembled WGS sequence"/>
</dbReference>
<sequence>MEKLKIILTEIVVIVVILFIICVAALVDLKSKDSVSTSKVIRDMYYSLQQEKKVIDDLGDDIKKGSKELKNLKDNMDNIKSSGGYGWNDAVIKYNSKLNEYNTKMNEYSEKVKTYNKRYEQYEKMKQKNENIIQWVKTVIGID</sequence>
<organism evidence="3 4">
    <name type="scientific">Candidatus Clostridium eludens</name>
    <dbReference type="NCBI Taxonomy" id="3381663"/>
    <lineage>
        <taxon>Bacteria</taxon>
        <taxon>Bacillati</taxon>
        <taxon>Bacillota</taxon>
        <taxon>Clostridia</taxon>
        <taxon>Eubacteriales</taxon>
        <taxon>Clostridiaceae</taxon>
        <taxon>Clostridium</taxon>
    </lineage>
</organism>
<feature type="coiled-coil region" evidence="1">
    <location>
        <begin position="55"/>
        <end position="132"/>
    </location>
</feature>
<name>A0ABW8SNC7_9CLOT</name>
<keyword evidence="2" id="KW-1133">Transmembrane helix</keyword>
<evidence type="ECO:0000313" key="4">
    <source>
        <dbReference type="Proteomes" id="UP001623660"/>
    </source>
</evidence>
<comment type="caution">
    <text evidence="3">The sequence shown here is derived from an EMBL/GenBank/DDBJ whole genome shotgun (WGS) entry which is preliminary data.</text>
</comment>
<evidence type="ECO:0000256" key="2">
    <source>
        <dbReference type="SAM" id="Phobius"/>
    </source>
</evidence>
<dbReference type="EMBL" id="JBJHZX010000020">
    <property type="protein sequence ID" value="MFL0196674.1"/>
    <property type="molecule type" value="Genomic_DNA"/>
</dbReference>